<evidence type="ECO:0000256" key="5">
    <source>
        <dbReference type="SAM" id="Phobius"/>
    </source>
</evidence>
<dbReference type="GO" id="GO:0008270">
    <property type="term" value="F:zinc ion binding"/>
    <property type="evidence" value="ECO:0007669"/>
    <property type="project" value="UniProtKB-KW"/>
</dbReference>
<feature type="transmembrane region" description="Helical" evidence="5">
    <location>
        <begin position="350"/>
        <end position="371"/>
    </location>
</feature>
<protein>
    <recommendedName>
        <fullName evidence="6">MYND-type domain-containing protein</fullName>
    </recommendedName>
</protein>
<evidence type="ECO:0000313" key="7">
    <source>
        <dbReference type="EMBL" id="GFH55171.1"/>
    </source>
</evidence>
<feature type="compositionally biased region" description="Basic residues" evidence="4">
    <location>
        <begin position="1"/>
        <end position="17"/>
    </location>
</feature>
<evidence type="ECO:0000259" key="6">
    <source>
        <dbReference type="Pfam" id="PF01753"/>
    </source>
</evidence>
<evidence type="ECO:0000256" key="3">
    <source>
        <dbReference type="ARBA" id="ARBA00022833"/>
    </source>
</evidence>
<dbReference type="Proteomes" id="UP001054902">
    <property type="component" value="Unassembled WGS sequence"/>
</dbReference>
<name>A0AAD3H9H3_9STRA</name>
<feature type="region of interest" description="Disordered" evidence="4">
    <location>
        <begin position="1"/>
        <end position="21"/>
    </location>
</feature>
<keyword evidence="3" id="KW-0862">Zinc</keyword>
<reference evidence="7 8" key="1">
    <citation type="journal article" date="2021" name="Sci. Rep.">
        <title>The genome of the diatom Chaetoceros tenuissimus carries an ancient integrated fragment of an extant virus.</title>
        <authorList>
            <person name="Hongo Y."/>
            <person name="Kimura K."/>
            <person name="Takaki Y."/>
            <person name="Yoshida Y."/>
            <person name="Baba S."/>
            <person name="Kobayashi G."/>
            <person name="Nagasaki K."/>
            <person name="Hano T."/>
            <person name="Tomaru Y."/>
        </authorList>
    </citation>
    <scope>NUCLEOTIDE SEQUENCE [LARGE SCALE GENOMIC DNA]</scope>
    <source>
        <strain evidence="7 8">NIES-3715</strain>
    </source>
</reference>
<keyword evidence="5" id="KW-1133">Transmembrane helix</keyword>
<evidence type="ECO:0000256" key="1">
    <source>
        <dbReference type="ARBA" id="ARBA00022723"/>
    </source>
</evidence>
<dbReference type="AlphaFoldDB" id="A0AAD3H9H3"/>
<keyword evidence="5" id="KW-0812">Transmembrane</keyword>
<dbReference type="Gene3D" id="6.10.140.2220">
    <property type="match status" value="1"/>
</dbReference>
<evidence type="ECO:0000256" key="2">
    <source>
        <dbReference type="ARBA" id="ARBA00022771"/>
    </source>
</evidence>
<proteinExistence type="predicted"/>
<feature type="domain" description="MYND-type" evidence="6">
    <location>
        <begin position="184"/>
        <end position="203"/>
    </location>
</feature>
<organism evidence="7 8">
    <name type="scientific">Chaetoceros tenuissimus</name>
    <dbReference type="NCBI Taxonomy" id="426638"/>
    <lineage>
        <taxon>Eukaryota</taxon>
        <taxon>Sar</taxon>
        <taxon>Stramenopiles</taxon>
        <taxon>Ochrophyta</taxon>
        <taxon>Bacillariophyta</taxon>
        <taxon>Coscinodiscophyceae</taxon>
        <taxon>Chaetocerotophycidae</taxon>
        <taxon>Chaetocerotales</taxon>
        <taxon>Chaetocerotaceae</taxon>
        <taxon>Chaetoceros</taxon>
    </lineage>
</organism>
<dbReference type="SUPFAM" id="SSF144232">
    <property type="entry name" value="HIT/MYND zinc finger-like"/>
    <property type="match status" value="1"/>
</dbReference>
<sequence length="381" mass="44675">MSKKKSRASRKKNRKGAAGKASSAVCGDHKYEVSVYLRHLQNKVNLTERERKLLRMYEYAEASNMSEVVLFKDEKSLVEAREEIHSWNEADNLYFKDPRMWLFTIHDMREDEQIFDKVFQGPVLHKWLKQTQKRLETMVKSAITSERIHGVVIEGLVLHVAKVFMMDLQEKKSETADESTTIKSYYCSKECQIGDWKDHKADCNKFQKDDYKIVKKFTRNFFIKHQYLITERVKAASLEYSLETVEMVMCLDFRGSENGAPALQNLPNFCFLPKKCFLNRIEEQHSDLYNADNIKRFIDSMISKLGNNFVIVSVSSYSKHCIGVVHFQSNTYGEIWFLNREIMGRDQSSIFILGIFVLYRGLWHIPWRIYFHTLSLSSSQS</sequence>
<keyword evidence="1" id="KW-0479">Metal-binding</keyword>
<dbReference type="InterPro" id="IPR002893">
    <property type="entry name" value="Znf_MYND"/>
</dbReference>
<keyword evidence="2" id="KW-0863">Zinc-finger</keyword>
<dbReference type="Pfam" id="PF01753">
    <property type="entry name" value="zf-MYND"/>
    <property type="match status" value="1"/>
</dbReference>
<keyword evidence="8" id="KW-1185">Reference proteome</keyword>
<evidence type="ECO:0000256" key="4">
    <source>
        <dbReference type="SAM" id="MobiDB-lite"/>
    </source>
</evidence>
<dbReference type="EMBL" id="BLLK01000047">
    <property type="protein sequence ID" value="GFH55171.1"/>
    <property type="molecule type" value="Genomic_DNA"/>
</dbReference>
<keyword evidence="5" id="KW-0472">Membrane</keyword>
<evidence type="ECO:0000313" key="8">
    <source>
        <dbReference type="Proteomes" id="UP001054902"/>
    </source>
</evidence>
<accession>A0AAD3H9H3</accession>
<comment type="caution">
    <text evidence="7">The sequence shown here is derived from an EMBL/GenBank/DDBJ whole genome shotgun (WGS) entry which is preliminary data.</text>
</comment>
<gene>
    <name evidence="7" type="ORF">CTEN210_11647</name>
</gene>